<dbReference type="InterPro" id="IPR027417">
    <property type="entry name" value="P-loop_NTPase"/>
</dbReference>
<evidence type="ECO:0000259" key="3">
    <source>
        <dbReference type="Pfam" id="PF13476"/>
    </source>
</evidence>
<sequence>MIADVDQLPEGSTWFRCALQVNPFTYVQRYGKANTPTLDEETYNNSLVDALLENSISVIGITDHWCIDSGSTLRSLASEAGITVFPGFEATAKDGVHLLVLFDPAANAANINRIIGECGIPADCRDARPGKLDTQEMLAAAESWNAVVIGAHVTSGGGLLVKLTGQSAIQAWTDPRLHAAALGGGTLKQAHSEIINNRSAAYKRDHPIAILRAADINSPDDLRKSGSTCWIKLSSPTVTGLDLAFRTPKTRVRTDDPQVTAHSRFIGMDWTGGFLDGVRVRFNESLNVLIGGRGSGKSTIIESLRYVLGIPPLAKTSKNEHDAMIKNVLGSGTKIQLHVQLRTPAVDNFLVERIVGSPPVVRDSLGTILSSKPSDLLDHADVFGQRELAELARDSELLTELLARYLPKGLDADGETARTRADLERSRTDILRCREGMAILEREISQIPILDERLARFDAAGVGDKLEAQDKAQHEEQLLKRAVDSLGPIDWQGWQVETTYLGDMEATDLPRRPLLQQAQQVLDRYNNAVVAAAQAVESARVQARAELSEVQENWTSETEPIRKELNKVLRQLQPDGVDGSEYLKLRRQLSRLKPKKGKYDQAKEELTDLKAKREELLIQAEEHRAARLRALKSEAKKVGKRLPGTVRATVNDGGDRSALTTLIDNRVRGRLDLVRNAIHTDSLLSPRSLATTIRGGTAGILTRFLGTVTPAQANTLAKADEETLMLIEEVELPISTDIELNVGTKESPAWRGLDHLSTGQKATALLLLLMHRGDGPLIIDQPEDDLDNRFIYDDIVPRIREAKDNRQLLFSTHNANIPVLGDADQIISLITEDGDSGIAGRVVEDGLGSIDHPSVRAMVEELLEGGREAFNTRRYLYGF</sequence>
<keyword evidence="1" id="KW-0227">DNA damage</keyword>
<dbReference type="InterPro" id="IPR016195">
    <property type="entry name" value="Pol/histidinol_Pase-like"/>
</dbReference>
<keyword evidence="5" id="KW-1185">Reference proteome</keyword>
<keyword evidence="1" id="KW-0742">SOS response</keyword>
<comment type="caution">
    <text evidence="4">The sequence shown here is derived from an EMBL/GenBank/DDBJ whole genome shotgun (WGS) entry which is preliminary data.</text>
</comment>
<dbReference type="RefSeq" id="WP_137095948.1">
    <property type="nucleotide sequence ID" value="NZ_SWMS01000012.1"/>
</dbReference>
<accession>A0ABY2S2T0</accession>
<dbReference type="PANTHER" id="PTHR32182:SF23">
    <property type="entry name" value="ATP BINDING PROTEIN"/>
    <property type="match status" value="1"/>
</dbReference>
<proteinExistence type="predicted"/>
<evidence type="ECO:0000256" key="2">
    <source>
        <dbReference type="SAM" id="Coils"/>
    </source>
</evidence>
<dbReference type="PANTHER" id="PTHR32182">
    <property type="entry name" value="DNA REPLICATION AND REPAIR PROTEIN RECF"/>
    <property type="match status" value="1"/>
</dbReference>
<dbReference type="Proteomes" id="UP000309992">
    <property type="component" value="Unassembled WGS sequence"/>
</dbReference>
<gene>
    <name evidence="4" type="ORF">FCN18_21490</name>
</gene>
<reference evidence="4 5" key="1">
    <citation type="journal article" date="2015" name="Antonie Van Leeuwenhoek">
        <title>Prauserella endophytica sp. nov., an endophytic actinobacterium isolated from Tamarix taklamakanensis.</title>
        <authorList>
            <person name="Liu J.M."/>
            <person name="Habden X."/>
            <person name="Guo L."/>
            <person name="Tuo L."/>
            <person name="Jiang Z.K."/>
            <person name="Liu S.W."/>
            <person name="Liu X.F."/>
            <person name="Chen L."/>
            <person name="Li R.F."/>
            <person name="Zhang Y.Q."/>
            <person name="Sun C.H."/>
        </authorList>
    </citation>
    <scope>NUCLEOTIDE SEQUENCE [LARGE SCALE GENOMIC DNA]</scope>
    <source>
        <strain evidence="4 5">CGMCC 4.7182</strain>
    </source>
</reference>
<dbReference type="Gene3D" id="3.20.20.140">
    <property type="entry name" value="Metal-dependent hydrolases"/>
    <property type="match status" value="1"/>
</dbReference>
<evidence type="ECO:0000313" key="4">
    <source>
        <dbReference type="EMBL" id="TKG68338.1"/>
    </source>
</evidence>
<name>A0ABY2S2T0_9PSEU</name>
<dbReference type="InterPro" id="IPR038729">
    <property type="entry name" value="Rad50/SbcC_AAA"/>
</dbReference>
<dbReference type="InterPro" id="IPR054787">
    <property type="entry name" value="TrlF_ATPase"/>
</dbReference>
<dbReference type="SUPFAM" id="SSF52540">
    <property type="entry name" value="P-loop containing nucleoside triphosphate hydrolases"/>
    <property type="match status" value="1"/>
</dbReference>
<evidence type="ECO:0000256" key="1">
    <source>
        <dbReference type="ARBA" id="ARBA00023236"/>
    </source>
</evidence>
<feature type="domain" description="Rad50/SbcC-type AAA" evidence="3">
    <location>
        <begin position="276"/>
        <end position="328"/>
    </location>
</feature>
<dbReference type="EMBL" id="SWMS01000012">
    <property type="protein sequence ID" value="TKG68338.1"/>
    <property type="molecule type" value="Genomic_DNA"/>
</dbReference>
<dbReference type="Gene3D" id="3.40.50.300">
    <property type="entry name" value="P-loop containing nucleotide triphosphate hydrolases"/>
    <property type="match status" value="2"/>
</dbReference>
<keyword evidence="2" id="KW-0175">Coiled coil</keyword>
<dbReference type="NCBIfam" id="NF045780">
    <property type="entry name" value="TrlF_fam_ATP"/>
    <property type="match status" value="1"/>
</dbReference>
<feature type="coiled-coil region" evidence="2">
    <location>
        <begin position="515"/>
        <end position="553"/>
    </location>
</feature>
<dbReference type="SUPFAM" id="SSF89550">
    <property type="entry name" value="PHP domain-like"/>
    <property type="match status" value="1"/>
</dbReference>
<dbReference type="Pfam" id="PF13476">
    <property type="entry name" value="AAA_23"/>
    <property type="match status" value="1"/>
</dbReference>
<protein>
    <submittedName>
        <fullName evidence="4">Phosphoesterase</fullName>
    </submittedName>
</protein>
<organism evidence="4 5">
    <name type="scientific">Prauserella endophytica</name>
    <dbReference type="NCBI Taxonomy" id="1592324"/>
    <lineage>
        <taxon>Bacteria</taxon>
        <taxon>Bacillati</taxon>
        <taxon>Actinomycetota</taxon>
        <taxon>Actinomycetes</taxon>
        <taxon>Pseudonocardiales</taxon>
        <taxon>Pseudonocardiaceae</taxon>
        <taxon>Prauserella</taxon>
        <taxon>Prauserella coralliicola group</taxon>
    </lineage>
</organism>
<evidence type="ECO:0000313" key="5">
    <source>
        <dbReference type="Proteomes" id="UP000309992"/>
    </source>
</evidence>
<feature type="coiled-coil region" evidence="2">
    <location>
        <begin position="599"/>
        <end position="638"/>
    </location>
</feature>